<comment type="caution">
    <text evidence="2">The sequence shown here is derived from an EMBL/GenBank/DDBJ whole genome shotgun (WGS) entry which is preliminary data.</text>
</comment>
<evidence type="ECO:0000256" key="1">
    <source>
        <dbReference type="SAM" id="MobiDB-lite"/>
    </source>
</evidence>
<keyword evidence="3" id="KW-1185">Reference proteome</keyword>
<accession>A0ABU6SPH0</accession>
<gene>
    <name evidence="2" type="ORF">PIB30_070121</name>
</gene>
<evidence type="ECO:0000313" key="2">
    <source>
        <dbReference type="EMBL" id="MED6137989.1"/>
    </source>
</evidence>
<name>A0ABU6SPH0_9FABA</name>
<dbReference type="Proteomes" id="UP001341840">
    <property type="component" value="Unassembled WGS sequence"/>
</dbReference>
<dbReference type="EMBL" id="JASCZI010061198">
    <property type="protein sequence ID" value="MED6137989.1"/>
    <property type="molecule type" value="Genomic_DNA"/>
</dbReference>
<reference evidence="2 3" key="1">
    <citation type="journal article" date="2023" name="Plants (Basel)">
        <title>Bridging the Gap: Combining Genomics and Transcriptomics Approaches to Understand Stylosanthes scabra, an Orphan Legume from the Brazilian Caatinga.</title>
        <authorList>
            <person name="Ferreira-Neto J.R.C."/>
            <person name="da Silva M.D."/>
            <person name="Binneck E."/>
            <person name="de Melo N.F."/>
            <person name="da Silva R.H."/>
            <person name="de Melo A.L.T.M."/>
            <person name="Pandolfi V."/>
            <person name="Bustamante F.O."/>
            <person name="Brasileiro-Vidal A.C."/>
            <person name="Benko-Iseppon A.M."/>
        </authorList>
    </citation>
    <scope>NUCLEOTIDE SEQUENCE [LARGE SCALE GENOMIC DNA]</scope>
    <source>
        <tissue evidence="2">Leaves</tissue>
    </source>
</reference>
<sequence length="229" mass="25769">MSSSHDLMDFQPKPEPEPGSPPTPNPASSTSHGSFIDMCISELVSDLRANCDKVEEVFAAKDAKNKAEIGSLSVKYELERLQRLHIEDELKKKQQEYLNLERKWLDDRNAVAALRIRCCELEEQNKKNLETIQKLMDENCRLGKEKCNADARLLSETVVLDSSPLKRKKVVGHCIGESSELCILSSKIGSTLSCLKGYKHLVFELSTHHDMTNAAIDVLSAILEQLLRF</sequence>
<feature type="region of interest" description="Disordered" evidence="1">
    <location>
        <begin position="1"/>
        <end position="32"/>
    </location>
</feature>
<feature type="compositionally biased region" description="Basic and acidic residues" evidence="1">
    <location>
        <begin position="1"/>
        <end position="16"/>
    </location>
</feature>
<organism evidence="2 3">
    <name type="scientific">Stylosanthes scabra</name>
    <dbReference type="NCBI Taxonomy" id="79078"/>
    <lineage>
        <taxon>Eukaryota</taxon>
        <taxon>Viridiplantae</taxon>
        <taxon>Streptophyta</taxon>
        <taxon>Embryophyta</taxon>
        <taxon>Tracheophyta</taxon>
        <taxon>Spermatophyta</taxon>
        <taxon>Magnoliopsida</taxon>
        <taxon>eudicotyledons</taxon>
        <taxon>Gunneridae</taxon>
        <taxon>Pentapetalae</taxon>
        <taxon>rosids</taxon>
        <taxon>fabids</taxon>
        <taxon>Fabales</taxon>
        <taxon>Fabaceae</taxon>
        <taxon>Papilionoideae</taxon>
        <taxon>50 kb inversion clade</taxon>
        <taxon>dalbergioids sensu lato</taxon>
        <taxon>Dalbergieae</taxon>
        <taxon>Pterocarpus clade</taxon>
        <taxon>Stylosanthes</taxon>
    </lineage>
</organism>
<protein>
    <submittedName>
        <fullName evidence="2">Uncharacterized protein</fullName>
    </submittedName>
</protein>
<evidence type="ECO:0000313" key="3">
    <source>
        <dbReference type="Proteomes" id="UP001341840"/>
    </source>
</evidence>
<proteinExistence type="predicted"/>